<name>A0AAX1EFF3_9GAMM</name>
<evidence type="ECO:0000313" key="1">
    <source>
        <dbReference type="EMBL" id="QBR83841.1"/>
    </source>
</evidence>
<dbReference type="Gene3D" id="1.10.238.160">
    <property type="match status" value="1"/>
</dbReference>
<evidence type="ECO:0000313" key="2">
    <source>
        <dbReference type="Proteomes" id="UP000295517"/>
    </source>
</evidence>
<dbReference type="InterPro" id="IPR010260">
    <property type="entry name" value="AlpA"/>
</dbReference>
<organism evidence="1 2">
    <name type="scientific">Legionella israelensis</name>
    <dbReference type="NCBI Taxonomy" id="454"/>
    <lineage>
        <taxon>Bacteria</taxon>
        <taxon>Pseudomonadati</taxon>
        <taxon>Pseudomonadota</taxon>
        <taxon>Gammaproteobacteria</taxon>
        <taxon>Legionellales</taxon>
        <taxon>Legionellaceae</taxon>
        <taxon>Legionella</taxon>
    </lineage>
</organism>
<dbReference type="AlphaFoldDB" id="A0AAX1EFF3"/>
<dbReference type="Pfam" id="PF05930">
    <property type="entry name" value="Phage_AlpA"/>
    <property type="match status" value="1"/>
</dbReference>
<gene>
    <name evidence="1" type="ORF">E3983_05455</name>
</gene>
<sequence length="66" mass="8201">MQMKEDLRRVIRWPGLRKMFDDNISRSTIDRWERDKRFPARIKIGKNSVAWNLVEVEQWFKEKLHD</sequence>
<dbReference type="Proteomes" id="UP000295517">
    <property type="component" value="Chromosome"/>
</dbReference>
<protein>
    <submittedName>
        <fullName evidence="1">AlpA family phage regulatory protein</fullName>
    </submittedName>
</protein>
<accession>A0AAX1EFF3</accession>
<reference evidence="1 2" key="1">
    <citation type="submission" date="2019-03" db="EMBL/GenBank/DDBJ databases">
        <title>Diverse conjugative elements silence natural transformation in Legionella species.</title>
        <authorList>
            <person name="Durieux I."/>
            <person name="Ginevra C."/>
            <person name="Attaiech L."/>
            <person name="Picq K."/>
            <person name="Juan P.A."/>
            <person name="Jarraud S."/>
            <person name="Charpentier X."/>
        </authorList>
    </citation>
    <scope>NUCLEOTIDE SEQUENCE [LARGE SCALE GENOMIC DNA]</scope>
    <source>
        <strain evidence="1 2">HL-0427-4011</strain>
    </source>
</reference>
<dbReference type="EMBL" id="CP038254">
    <property type="protein sequence ID" value="QBR83841.1"/>
    <property type="molecule type" value="Genomic_DNA"/>
</dbReference>
<proteinExistence type="predicted"/>